<protein>
    <submittedName>
        <fullName evidence="1">DUF4905 domain-containing protein</fullName>
    </submittedName>
</protein>
<dbReference type="Pfam" id="PF16248">
    <property type="entry name" value="DUF4905"/>
    <property type="match status" value="1"/>
</dbReference>
<dbReference type="InterPro" id="IPR032595">
    <property type="entry name" value="DUF4905"/>
</dbReference>
<dbReference type="InterPro" id="IPR015943">
    <property type="entry name" value="WD40/YVTN_repeat-like_dom_sf"/>
</dbReference>
<name>A0ABW3AM56_9SPHI</name>
<dbReference type="Gene3D" id="2.130.10.10">
    <property type="entry name" value="YVTN repeat-like/Quinoprotein amine dehydrogenase"/>
    <property type="match status" value="1"/>
</dbReference>
<keyword evidence="2" id="KW-1185">Reference proteome</keyword>
<organism evidence="1 2">
    <name type="scientific">Mucilaginibacter litoreus</name>
    <dbReference type="NCBI Taxonomy" id="1048221"/>
    <lineage>
        <taxon>Bacteria</taxon>
        <taxon>Pseudomonadati</taxon>
        <taxon>Bacteroidota</taxon>
        <taxon>Sphingobacteriia</taxon>
        <taxon>Sphingobacteriales</taxon>
        <taxon>Sphingobacteriaceae</taxon>
        <taxon>Mucilaginibacter</taxon>
    </lineage>
</organism>
<dbReference type="InterPro" id="IPR011047">
    <property type="entry name" value="Quinoprotein_ADH-like_sf"/>
</dbReference>
<dbReference type="RefSeq" id="WP_377110804.1">
    <property type="nucleotide sequence ID" value="NZ_JBHTHZ010000001.1"/>
</dbReference>
<gene>
    <name evidence="1" type="ORF">ACFQZX_00610</name>
</gene>
<sequence length="253" mass="28977">MTMFQPYISQLFEGTIWRLLIDDSKDILAIEIRNEKDKQVSFASIDLSQGEVYFTAFALPERWLAGIEAVHDGILLLHYYKHESGPEHKAIVAVDAKTGTELWSNYSIAFDHLTVNGPAVYYTAIQPKKLYILDATTGKIIRLFNDTIDKPLDVQIVIPDIYKPAEMLPGILPEEPFGNMVHYLDHNIYRIVSLHTLKNGLLQQQLYILKETIVVYHDLLNSDIQKLQPEAFVIHNNTLVYIQNKTILKALKI</sequence>
<evidence type="ECO:0000313" key="2">
    <source>
        <dbReference type="Proteomes" id="UP001597010"/>
    </source>
</evidence>
<dbReference type="Proteomes" id="UP001597010">
    <property type="component" value="Unassembled WGS sequence"/>
</dbReference>
<dbReference type="SUPFAM" id="SSF50998">
    <property type="entry name" value="Quinoprotein alcohol dehydrogenase-like"/>
    <property type="match status" value="1"/>
</dbReference>
<reference evidence="2" key="1">
    <citation type="journal article" date="2019" name="Int. J. Syst. Evol. Microbiol.">
        <title>The Global Catalogue of Microorganisms (GCM) 10K type strain sequencing project: providing services to taxonomists for standard genome sequencing and annotation.</title>
        <authorList>
            <consortium name="The Broad Institute Genomics Platform"/>
            <consortium name="The Broad Institute Genome Sequencing Center for Infectious Disease"/>
            <person name="Wu L."/>
            <person name="Ma J."/>
        </authorList>
    </citation>
    <scope>NUCLEOTIDE SEQUENCE [LARGE SCALE GENOMIC DNA]</scope>
    <source>
        <strain evidence="2">CCUG 61484</strain>
    </source>
</reference>
<proteinExistence type="predicted"/>
<evidence type="ECO:0000313" key="1">
    <source>
        <dbReference type="EMBL" id="MFD0792093.1"/>
    </source>
</evidence>
<dbReference type="EMBL" id="JBHTHZ010000001">
    <property type="protein sequence ID" value="MFD0792093.1"/>
    <property type="molecule type" value="Genomic_DNA"/>
</dbReference>
<comment type="caution">
    <text evidence="1">The sequence shown here is derived from an EMBL/GenBank/DDBJ whole genome shotgun (WGS) entry which is preliminary data.</text>
</comment>
<accession>A0ABW3AM56</accession>